<dbReference type="RefSeq" id="WP_097008737.1">
    <property type="nucleotide sequence ID" value="NZ_OBEJ01000002.1"/>
</dbReference>
<dbReference type="Proteomes" id="UP000219453">
    <property type="component" value="Unassembled WGS sequence"/>
</dbReference>
<dbReference type="Pfam" id="PF23378">
    <property type="entry name" value="DUF7095"/>
    <property type="match status" value="1"/>
</dbReference>
<dbReference type="AlphaFoldDB" id="A0A285NSW9"/>
<proteinExistence type="predicted"/>
<dbReference type="EMBL" id="OBEJ01000002">
    <property type="protein sequence ID" value="SNZ12555.1"/>
    <property type="molecule type" value="Genomic_DNA"/>
</dbReference>
<name>A0A285NSW9_NATPI</name>
<evidence type="ECO:0000313" key="1">
    <source>
        <dbReference type="EMBL" id="SNZ12555.1"/>
    </source>
</evidence>
<accession>A0A285NSW9</accession>
<sequence length="214" mass="23781">MDRSEALDRAAEIVDAVENEQMPVPVREVWVYGDVALGLDPIDRLDVYLAKDVLFGGDADRSEEFVDSHGIEGVGKSVRAEWAEEHPEHLRANANGHAAPEKCLAAHLLDDGEPIHLEVCNASFDDNVTRRLEGAKAREDWEKLLDPRAACLWAEGTRSDEAMRKLRESELPFPTLSESLEMLGLDEDDAEDAAQTLHEWRAEQEGATVRGDVV</sequence>
<reference evidence="2" key="1">
    <citation type="submission" date="2017-09" db="EMBL/GenBank/DDBJ databases">
        <authorList>
            <person name="Varghese N."/>
            <person name="Submissions S."/>
        </authorList>
    </citation>
    <scope>NUCLEOTIDE SEQUENCE [LARGE SCALE GENOMIC DNA]</scope>
    <source>
        <strain evidence="2">DSM 27208</strain>
    </source>
</reference>
<dbReference type="OrthoDB" id="338759at2157"/>
<dbReference type="InterPro" id="IPR055521">
    <property type="entry name" value="DUF7095"/>
</dbReference>
<evidence type="ECO:0000313" key="2">
    <source>
        <dbReference type="Proteomes" id="UP000219453"/>
    </source>
</evidence>
<gene>
    <name evidence="1" type="ORF">SAMN06269185_1804</name>
</gene>
<organism evidence="1 2">
    <name type="scientific">Natronoarchaeum philippinense</name>
    <dbReference type="NCBI Taxonomy" id="558529"/>
    <lineage>
        <taxon>Archaea</taxon>
        <taxon>Methanobacteriati</taxon>
        <taxon>Methanobacteriota</taxon>
        <taxon>Stenosarchaea group</taxon>
        <taxon>Halobacteria</taxon>
        <taxon>Halobacteriales</taxon>
        <taxon>Natronoarchaeaceae</taxon>
    </lineage>
</organism>
<protein>
    <submittedName>
        <fullName evidence="1">Uncharacterized protein</fullName>
    </submittedName>
</protein>
<keyword evidence="2" id="KW-1185">Reference proteome</keyword>